<dbReference type="OrthoDB" id="2683818at2759"/>
<dbReference type="GeneID" id="64604539"/>
<dbReference type="Proteomes" id="UP000719766">
    <property type="component" value="Unassembled WGS sequence"/>
</dbReference>
<dbReference type="PANTHER" id="PTHR44329">
    <property type="entry name" value="SERINE/THREONINE-PROTEIN KINASE TNNI3K-RELATED"/>
    <property type="match status" value="1"/>
</dbReference>
<dbReference type="InterPro" id="IPR051681">
    <property type="entry name" value="Ser/Thr_Kinases-Pseudokinases"/>
</dbReference>
<accession>A0A9P7DWJ7</accession>
<dbReference type="InterPro" id="IPR000719">
    <property type="entry name" value="Prot_kinase_dom"/>
</dbReference>
<dbReference type="InterPro" id="IPR011009">
    <property type="entry name" value="Kinase-like_dom_sf"/>
</dbReference>
<sequence>MQQEMDTQPDSGRASPSDTVSFSSTTNFGTQHRPRSPRSTAQHRQHPYIIPGGKSSTQRLRTIHEDSSFRTDAGVGGPSTADQQRFTSTLKPSSLTTPNVAPSAQLITSILVPDLTSLIVRRSLHPISCGAYGDVYQCTYRGPEGDVEVAVKVMRPGCVDVEMFRRELGIWKRLRHSNILKFMGTASDFGPSEALVAPWMTNGTLTFFLRQNNKTIKLHDRLLLLRDIAAGLNYRG</sequence>
<feature type="region of interest" description="Disordered" evidence="1">
    <location>
        <begin position="1"/>
        <end position="58"/>
    </location>
</feature>
<dbReference type="RefSeq" id="XP_041166564.1">
    <property type="nucleotide sequence ID" value="XM_041310775.1"/>
</dbReference>
<dbReference type="Pfam" id="PF07714">
    <property type="entry name" value="PK_Tyr_Ser-Thr"/>
    <property type="match status" value="1"/>
</dbReference>
<keyword evidence="3" id="KW-0418">Kinase</keyword>
<gene>
    <name evidence="3" type="ORF">HD556DRAFT_494017</name>
</gene>
<feature type="compositionally biased region" description="Polar residues" evidence="1">
    <location>
        <begin position="1"/>
        <end position="30"/>
    </location>
</feature>
<dbReference type="SUPFAM" id="SSF56112">
    <property type="entry name" value="Protein kinase-like (PK-like)"/>
    <property type="match status" value="1"/>
</dbReference>
<dbReference type="EMBL" id="JABBWE010000003">
    <property type="protein sequence ID" value="KAG1804949.1"/>
    <property type="molecule type" value="Genomic_DNA"/>
</dbReference>
<evidence type="ECO:0000259" key="2">
    <source>
        <dbReference type="PROSITE" id="PS50011"/>
    </source>
</evidence>
<dbReference type="Gene3D" id="1.10.510.10">
    <property type="entry name" value="Transferase(Phosphotransferase) domain 1"/>
    <property type="match status" value="1"/>
</dbReference>
<proteinExistence type="predicted"/>
<name>A0A9P7DWJ7_9AGAM</name>
<protein>
    <submittedName>
        <fullName evidence="3">Kinase-like domain-containing protein</fullName>
    </submittedName>
</protein>
<dbReference type="GO" id="GO:0004674">
    <property type="term" value="F:protein serine/threonine kinase activity"/>
    <property type="evidence" value="ECO:0007669"/>
    <property type="project" value="TreeGrafter"/>
</dbReference>
<evidence type="ECO:0000313" key="3">
    <source>
        <dbReference type="EMBL" id="KAG1804949.1"/>
    </source>
</evidence>
<keyword evidence="3" id="KW-0808">Transferase</keyword>
<organism evidence="3 4">
    <name type="scientific">Suillus plorans</name>
    <dbReference type="NCBI Taxonomy" id="116603"/>
    <lineage>
        <taxon>Eukaryota</taxon>
        <taxon>Fungi</taxon>
        <taxon>Dikarya</taxon>
        <taxon>Basidiomycota</taxon>
        <taxon>Agaricomycotina</taxon>
        <taxon>Agaricomycetes</taxon>
        <taxon>Agaricomycetidae</taxon>
        <taxon>Boletales</taxon>
        <taxon>Suillineae</taxon>
        <taxon>Suillaceae</taxon>
        <taxon>Suillus</taxon>
    </lineage>
</organism>
<dbReference type="PANTHER" id="PTHR44329:SF261">
    <property type="entry name" value="ZINC FINGER CONTAINING PROTEIN KINASE-RELATED"/>
    <property type="match status" value="1"/>
</dbReference>
<dbReference type="AlphaFoldDB" id="A0A9P7DWJ7"/>
<comment type="caution">
    <text evidence="3">The sequence shown here is derived from an EMBL/GenBank/DDBJ whole genome shotgun (WGS) entry which is preliminary data.</text>
</comment>
<evidence type="ECO:0000313" key="4">
    <source>
        <dbReference type="Proteomes" id="UP000719766"/>
    </source>
</evidence>
<evidence type="ECO:0000256" key="1">
    <source>
        <dbReference type="SAM" id="MobiDB-lite"/>
    </source>
</evidence>
<feature type="domain" description="Protein kinase" evidence="2">
    <location>
        <begin position="121"/>
        <end position="236"/>
    </location>
</feature>
<feature type="compositionally biased region" description="Basic residues" evidence="1">
    <location>
        <begin position="32"/>
        <end position="46"/>
    </location>
</feature>
<keyword evidence="4" id="KW-1185">Reference proteome</keyword>
<dbReference type="InterPro" id="IPR001245">
    <property type="entry name" value="Ser-Thr/Tyr_kinase_cat_dom"/>
</dbReference>
<dbReference type="GO" id="GO:0005524">
    <property type="term" value="F:ATP binding"/>
    <property type="evidence" value="ECO:0007669"/>
    <property type="project" value="InterPro"/>
</dbReference>
<dbReference type="PROSITE" id="PS50011">
    <property type="entry name" value="PROTEIN_KINASE_DOM"/>
    <property type="match status" value="1"/>
</dbReference>
<reference evidence="3" key="1">
    <citation type="journal article" date="2020" name="New Phytol.">
        <title>Comparative genomics reveals dynamic genome evolution in host specialist ectomycorrhizal fungi.</title>
        <authorList>
            <person name="Lofgren L.A."/>
            <person name="Nguyen N.H."/>
            <person name="Vilgalys R."/>
            <person name="Ruytinx J."/>
            <person name="Liao H.L."/>
            <person name="Branco S."/>
            <person name="Kuo A."/>
            <person name="LaButti K."/>
            <person name="Lipzen A."/>
            <person name="Andreopoulos W."/>
            <person name="Pangilinan J."/>
            <person name="Riley R."/>
            <person name="Hundley H."/>
            <person name="Na H."/>
            <person name="Barry K."/>
            <person name="Grigoriev I.V."/>
            <person name="Stajich J.E."/>
            <person name="Kennedy P.G."/>
        </authorList>
    </citation>
    <scope>NUCLEOTIDE SEQUENCE</scope>
    <source>
        <strain evidence="3">S12</strain>
    </source>
</reference>